<keyword evidence="2" id="KW-0472">Membrane</keyword>
<evidence type="ECO:0000256" key="1">
    <source>
        <dbReference type="SAM" id="MobiDB-lite"/>
    </source>
</evidence>
<accession>A0A291GHB9</accession>
<evidence type="ECO:0000313" key="3">
    <source>
        <dbReference type="EMBL" id="ATG49595.1"/>
    </source>
</evidence>
<dbReference type="AlphaFoldDB" id="A0A291GHB9"/>
<keyword evidence="4" id="KW-1185">Reference proteome</keyword>
<proteinExistence type="predicted"/>
<feature type="region of interest" description="Disordered" evidence="1">
    <location>
        <begin position="254"/>
        <end position="427"/>
    </location>
</feature>
<feature type="compositionally biased region" description="Low complexity" evidence="1">
    <location>
        <begin position="196"/>
        <end position="213"/>
    </location>
</feature>
<protein>
    <recommendedName>
        <fullName evidence="5">Translation initiation factor 2</fullName>
    </recommendedName>
</protein>
<dbReference type="InterPro" id="IPR018065">
    <property type="entry name" value="Ribosomal_eL34_CS"/>
</dbReference>
<dbReference type="Proteomes" id="UP000217935">
    <property type="component" value="Chromosome"/>
</dbReference>
<feature type="region of interest" description="Disordered" evidence="1">
    <location>
        <begin position="180"/>
        <end position="242"/>
    </location>
</feature>
<keyword evidence="2" id="KW-1133">Transmembrane helix</keyword>
<feature type="compositionally biased region" description="Basic and acidic residues" evidence="1">
    <location>
        <begin position="414"/>
        <end position="426"/>
    </location>
</feature>
<feature type="compositionally biased region" description="Polar residues" evidence="1">
    <location>
        <begin position="261"/>
        <end position="270"/>
    </location>
</feature>
<feature type="compositionally biased region" description="Low complexity" evidence="1">
    <location>
        <begin position="401"/>
        <end position="411"/>
    </location>
</feature>
<sequence>MKPNFALNLSHDGIMLLHRTASGWLAMGEVALDAPDMAAELAELRKLATSVSTAGLATKLVIPNSQILYRALPDPGPEARDAAIRAALDGATPYELDQLVWDSTVSDGTLQIAVLARETLDEAESFATEHRFNPVSFIAIPESGDFAGEPFFGRARSADALIGAETVVEPDREAMHLLPQRPILTPEAPGAPLPPVEETATPEPETATPESAADLPDTQETHEETPPEMGPEMQPEAHAPQPPEQLELLSDAPATEAASLDTPTEVSATETVEDATAGDLPETTPVSTFHSRRETGADTGEIPTTPAPPRLSAQPSRVLAAMVPAQIPPEDDQRAEPLGQGPKDREDTSAADISAPSPVEHPHVAVTSGEVPVDTPKAPKLKAPRPGKADPLPEPPPMPAPVVAKPTPKTPSSHAEHGEKSHEKSRGAAALGALKSLSVRAPKPGARARKDMPAADIAPAALPKIAAAAGEDIAPLSDRAAGLDRVENTRDEAEALTVFGARRHNRDSRNKPRHLGLILTGGLVALLLLIGLIAGLLPDEPQPTDVSAVTATQDSPTVIATDDTGAPDGMPGERAPEPMDVAADEEEPELTPELLEQASVPAPPAEAAAEETLDMEALTASYAATGIWPLAPEADTGESAEDDLDTLYTASIDHDIASQDAVALPEATRHIGEAAPRAALPPAPLGTRYEYDEDGFIRATPEGTVTPDGVVVYAGRPQVTTKPRPGSAVDDAVEAALAPAAVAANDPVRLALEKFQPKLRPDTLVENNEKANLGGLTRVELGRIAPRLRPASAQEIAQEMAQEDAEAAGETTAARTAPVVTASLVPKARPRDFDKLASAARAAEAAAAAAAEAGTTSNSNAEKVTAQVPATNIPQAGPANVARAATVNNAINLRKLNLMGVYGSSSDRRALVRLPSGRFAKVKVGDKLDGGRVQSIGADTLTYVKNGRAVTLEIGG</sequence>
<feature type="transmembrane region" description="Helical" evidence="2">
    <location>
        <begin position="515"/>
        <end position="537"/>
    </location>
</feature>
<keyword evidence="2" id="KW-0812">Transmembrane</keyword>
<dbReference type="RefSeq" id="WP_096807047.1">
    <property type="nucleotide sequence ID" value="NZ_CP022196.1"/>
</dbReference>
<evidence type="ECO:0000256" key="2">
    <source>
        <dbReference type="SAM" id="Phobius"/>
    </source>
</evidence>
<name>A0A291GHB9_9RHOB</name>
<dbReference type="PROSITE" id="PS01145">
    <property type="entry name" value="RIBOSOMAL_L34E"/>
    <property type="match status" value="1"/>
</dbReference>
<gene>
    <name evidence="3" type="ORF">CEW89_19685</name>
</gene>
<reference evidence="3 4" key="1">
    <citation type="submission" date="2017-06" db="EMBL/GenBank/DDBJ databases">
        <title>Celeribacter sp. TSPH2 complete genome sequence.</title>
        <authorList>
            <person name="Woo J.-H."/>
            <person name="Kim H.-S."/>
        </authorList>
    </citation>
    <scope>NUCLEOTIDE SEQUENCE [LARGE SCALE GENOMIC DNA]</scope>
    <source>
        <strain evidence="3 4">TSPH2</strain>
    </source>
</reference>
<organism evidence="3 4">
    <name type="scientific">Celeribacter ethanolicus</name>
    <dbReference type="NCBI Taxonomy" id="1758178"/>
    <lineage>
        <taxon>Bacteria</taxon>
        <taxon>Pseudomonadati</taxon>
        <taxon>Pseudomonadota</taxon>
        <taxon>Alphaproteobacteria</taxon>
        <taxon>Rhodobacterales</taxon>
        <taxon>Roseobacteraceae</taxon>
        <taxon>Celeribacter</taxon>
    </lineage>
</organism>
<evidence type="ECO:0000313" key="4">
    <source>
        <dbReference type="Proteomes" id="UP000217935"/>
    </source>
</evidence>
<dbReference type="STRING" id="1758178.GCA_001550095_00861"/>
<dbReference type="EMBL" id="CP022196">
    <property type="protein sequence ID" value="ATG49595.1"/>
    <property type="molecule type" value="Genomic_DNA"/>
</dbReference>
<evidence type="ECO:0008006" key="5">
    <source>
        <dbReference type="Google" id="ProtNLM"/>
    </source>
</evidence>
<dbReference type="KEGG" id="ceh:CEW89_19685"/>
<dbReference type="OrthoDB" id="7870459at2"/>
<feature type="region of interest" description="Disordered" evidence="1">
    <location>
        <begin position="558"/>
        <end position="591"/>
    </location>
</feature>